<reference evidence="1" key="1">
    <citation type="submission" date="2021-02" db="EMBL/GenBank/DDBJ databases">
        <title>First Annotated Genome of the Yellow-green Alga Tribonema minus.</title>
        <authorList>
            <person name="Mahan K.M."/>
        </authorList>
    </citation>
    <scope>NUCLEOTIDE SEQUENCE</scope>
    <source>
        <strain evidence="1">UTEX B ZZ1240</strain>
    </source>
</reference>
<dbReference type="AlphaFoldDB" id="A0A835Z456"/>
<comment type="caution">
    <text evidence="1">The sequence shown here is derived from an EMBL/GenBank/DDBJ whole genome shotgun (WGS) entry which is preliminary data.</text>
</comment>
<name>A0A835Z456_9STRA</name>
<dbReference type="Proteomes" id="UP000664859">
    <property type="component" value="Unassembled WGS sequence"/>
</dbReference>
<evidence type="ECO:0000313" key="1">
    <source>
        <dbReference type="EMBL" id="KAG5185819.1"/>
    </source>
</evidence>
<evidence type="ECO:0000313" key="2">
    <source>
        <dbReference type="Proteomes" id="UP000664859"/>
    </source>
</evidence>
<dbReference type="EMBL" id="JAFCMP010000120">
    <property type="protein sequence ID" value="KAG5185819.1"/>
    <property type="molecule type" value="Genomic_DNA"/>
</dbReference>
<keyword evidence="2" id="KW-1185">Reference proteome</keyword>
<accession>A0A835Z456</accession>
<organism evidence="1 2">
    <name type="scientific">Tribonema minus</name>
    <dbReference type="NCBI Taxonomy" id="303371"/>
    <lineage>
        <taxon>Eukaryota</taxon>
        <taxon>Sar</taxon>
        <taxon>Stramenopiles</taxon>
        <taxon>Ochrophyta</taxon>
        <taxon>PX clade</taxon>
        <taxon>Xanthophyceae</taxon>
        <taxon>Tribonematales</taxon>
        <taxon>Tribonemataceae</taxon>
        <taxon>Tribonema</taxon>
    </lineage>
</organism>
<sequence>MQDGGDEWQVVQRACDKATAVADAAEPFGAADATIGALPQLHFLRLYAQLAALLLRADAETPEILAKAMDTLTAALDTGAPTYTRPYLLRAALPLLRASNAAAAAGGSAAACAADVQQCSAILNCLLDLEDSVRSADLDAPAAAAATAAPLPRALRQALERELAVAAHWAYIADSAARPMIAADAARELKDRPAMTQSALDLMGPMLLF</sequence>
<proteinExistence type="predicted"/>
<gene>
    <name evidence="1" type="ORF">JKP88DRAFT_236421</name>
</gene>
<protein>
    <submittedName>
        <fullName evidence="1">Uncharacterized protein</fullName>
    </submittedName>
</protein>